<name>A0A1F8H9L3_9BACT</name>
<dbReference type="AlphaFoldDB" id="A0A1F8H9L3"/>
<dbReference type="Pfam" id="PF13173">
    <property type="entry name" value="AAA_14"/>
    <property type="match status" value="1"/>
</dbReference>
<evidence type="ECO:0000259" key="1">
    <source>
        <dbReference type="Pfam" id="PF13173"/>
    </source>
</evidence>
<comment type="caution">
    <text evidence="2">The sequence shown here is derived from an EMBL/GenBank/DDBJ whole genome shotgun (WGS) entry which is preliminary data.</text>
</comment>
<reference evidence="2 3" key="1">
    <citation type="journal article" date="2016" name="Nat. Commun.">
        <title>Thousands of microbial genomes shed light on interconnected biogeochemical processes in an aquifer system.</title>
        <authorList>
            <person name="Anantharaman K."/>
            <person name="Brown C.T."/>
            <person name="Hug L.A."/>
            <person name="Sharon I."/>
            <person name="Castelle C.J."/>
            <person name="Probst A.J."/>
            <person name="Thomas B.C."/>
            <person name="Singh A."/>
            <person name="Wilkins M.J."/>
            <person name="Karaoz U."/>
            <person name="Brodie E.L."/>
            <person name="Williams K.H."/>
            <person name="Hubbard S.S."/>
            <person name="Banfield J.F."/>
        </authorList>
    </citation>
    <scope>NUCLEOTIDE SEQUENCE [LARGE SCALE GENOMIC DNA]</scope>
</reference>
<dbReference type="PANTHER" id="PTHR42990:SF1">
    <property type="entry name" value="AAA+ ATPASE DOMAIN-CONTAINING PROTEIN"/>
    <property type="match status" value="1"/>
</dbReference>
<dbReference type="SUPFAM" id="SSF52540">
    <property type="entry name" value="P-loop containing nucleoside triphosphate hydrolases"/>
    <property type="match status" value="1"/>
</dbReference>
<evidence type="ECO:0000313" key="3">
    <source>
        <dbReference type="Proteomes" id="UP000177745"/>
    </source>
</evidence>
<dbReference type="Proteomes" id="UP000177745">
    <property type="component" value="Unassembled WGS sequence"/>
</dbReference>
<feature type="domain" description="AAA" evidence="1">
    <location>
        <begin position="67"/>
        <end position="200"/>
    </location>
</feature>
<dbReference type="InterPro" id="IPR041682">
    <property type="entry name" value="AAA_14"/>
</dbReference>
<organism evidence="2 3">
    <name type="scientific">Candidatus Yanofskybacteria bacterium RIFCSPLOWO2_12_FULL_43_11b</name>
    <dbReference type="NCBI Taxonomy" id="1802710"/>
    <lineage>
        <taxon>Bacteria</taxon>
        <taxon>Candidatus Yanofskyibacteriota</taxon>
    </lineage>
</organism>
<dbReference type="InterPro" id="IPR027417">
    <property type="entry name" value="P-loop_NTPase"/>
</dbReference>
<dbReference type="EMBL" id="MGKY01000003">
    <property type="protein sequence ID" value="OGN34275.1"/>
    <property type="molecule type" value="Genomic_DNA"/>
</dbReference>
<evidence type="ECO:0000313" key="2">
    <source>
        <dbReference type="EMBL" id="OGN34275.1"/>
    </source>
</evidence>
<accession>A0A1F8H9L3</accession>
<dbReference type="PANTHER" id="PTHR42990">
    <property type="entry name" value="ATPASE"/>
    <property type="match status" value="1"/>
</dbReference>
<proteinExistence type="predicted"/>
<dbReference type="Gene3D" id="3.40.50.300">
    <property type="entry name" value="P-loop containing nucleotide triphosphate hydrolases"/>
    <property type="match status" value="1"/>
</dbReference>
<gene>
    <name evidence="2" type="ORF">A3G51_00205</name>
</gene>
<sequence length="489" mass="55671">MNSPNNKLAEDINSKARVFVQNQLTISEARLKGYVFERPNWAYPKRFAYYRVEKYIKDFLLRKIRERYVAIPGLSGTGKTTILAQIFMTFRNRLKDRHILYISLEQAATAGASLQDVFDAYEHILGISFEKLEDPILLLIDEVHQDKDWTRTIKSLYDRTTKIFVVFSGSSAVSIQIEKYDLARRTFFEKLYPLSFCEFLMLKNNHFPDKKLKEELKEALYFSPSAKEAYEKLNRLSERVNAQWKVIDRNDVSLYLDTGTLPYTLKSKLADQVKILETVSQMMDKIINTDIQQIGRFDVNTLSKIKPLLFVLADTNTMSVNRCSEALGITNVTLNLILDTLTQAELIIRVPALGLAGKIARKEAKYLFMTPAIRVALSVITGSDGTTMMRRGYQLEDIVGLHFYREFVAPGFGLLAYDRTQGGADFILSIRGNGKIAFEVGLGHKSGKQANATQKRVKTKYGVTISDSALLLDEDNSSLHLPLDYFLLI</sequence>
<protein>
    <recommendedName>
        <fullName evidence="1">AAA domain-containing protein</fullName>
    </recommendedName>
</protein>